<dbReference type="InterPro" id="IPR045324">
    <property type="entry name" value="Small_multidrug_res"/>
</dbReference>
<evidence type="ECO:0000256" key="2">
    <source>
        <dbReference type="ARBA" id="ARBA00022448"/>
    </source>
</evidence>
<keyword evidence="5 10" id="KW-1133">Transmembrane helix</keyword>
<evidence type="ECO:0000256" key="8">
    <source>
        <dbReference type="ARBA" id="ARBA00039168"/>
    </source>
</evidence>
<feature type="transmembrane region" description="Helical" evidence="10">
    <location>
        <begin position="33"/>
        <end position="50"/>
    </location>
</feature>
<accession>A0ABY9NKJ9</accession>
<evidence type="ECO:0000256" key="4">
    <source>
        <dbReference type="ARBA" id="ARBA00022692"/>
    </source>
</evidence>
<feature type="transmembrane region" description="Helical" evidence="10">
    <location>
        <begin position="57"/>
        <end position="78"/>
    </location>
</feature>
<comment type="similarity">
    <text evidence="7">Belongs to the drug/metabolite transporter (DMT) superfamily. Small multidrug resistance (SMR) (TC 2.A.7.1) family. Gdx/SugE subfamily.</text>
</comment>
<dbReference type="EMBL" id="CP133164">
    <property type="protein sequence ID" value="WMN18408.1"/>
    <property type="molecule type" value="Genomic_DNA"/>
</dbReference>
<dbReference type="InterPro" id="IPR037185">
    <property type="entry name" value="EmrE-like"/>
</dbReference>
<keyword evidence="3" id="KW-1003">Cell membrane</keyword>
<sequence>MAWGLLLLAAAFEVAFAMGMKYAEGFTRLWPSLLTLVAALGGVYFLTLALRELPVSVAYPIWTAIGSLGTVLLGFALLGESLTPLKLVSVGLILAGVVGLKQGA</sequence>
<evidence type="ECO:0000256" key="3">
    <source>
        <dbReference type="ARBA" id="ARBA00022475"/>
    </source>
</evidence>
<gene>
    <name evidence="11" type="ORF">QL104_03060</name>
</gene>
<proteinExistence type="inferred from homology"/>
<dbReference type="PANTHER" id="PTHR30561:SF0">
    <property type="entry name" value="GUANIDINIUM EXPORTER"/>
    <property type="match status" value="1"/>
</dbReference>
<keyword evidence="12" id="KW-1185">Reference proteome</keyword>
<keyword evidence="2" id="KW-0813">Transport</keyword>
<reference evidence="11 12" key="1">
    <citation type="journal article" date="2023" name="Access Microbiol">
        <title>The genome of a steinernematid-associated Pseudomonas piscis bacterium encodes the biosynthesis of insect toxins.</title>
        <authorList>
            <person name="Awori R.M."/>
            <person name="Hendre P."/>
            <person name="Amugune N.O."/>
        </authorList>
    </citation>
    <scope>NUCLEOTIDE SEQUENCE [LARGE SCALE GENOMIC DNA]</scope>
    <source>
        <strain evidence="11 12">75</strain>
    </source>
</reference>
<evidence type="ECO:0000256" key="5">
    <source>
        <dbReference type="ARBA" id="ARBA00022989"/>
    </source>
</evidence>
<comment type="subcellular location">
    <subcellularLocation>
        <location evidence="1 9">Cell membrane</location>
        <topology evidence="1 9">Multi-pass membrane protein</topology>
    </subcellularLocation>
</comment>
<dbReference type="Proteomes" id="UP001237292">
    <property type="component" value="Chromosome"/>
</dbReference>
<dbReference type="RefSeq" id="WP_282878955.1">
    <property type="nucleotide sequence ID" value="NZ_CP133164.1"/>
</dbReference>
<dbReference type="Pfam" id="PF00893">
    <property type="entry name" value="Multi_Drug_Res"/>
    <property type="match status" value="1"/>
</dbReference>
<keyword evidence="4 9" id="KW-0812">Transmembrane</keyword>
<evidence type="ECO:0000313" key="11">
    <source>
        <dbReference type="EMBL" id="WMN18408.1"/>
    </source>
</evidence>
<protein>
    <recommendedName>
        <fullName evidence="8">Guanidinium exporter</fullName>
    </recommendedName>
</protein>
<dbReference type="SUPFAM" id="SSF103481">
    <property type="entry name" value="Multidrug resistance efflux transporter EmrE"/>
    <property type="match status" value="1"/>
</dbReference>
<evidence type="ECO:0000256" key="1">
    <source>
        <dbReference type="ARBA" id="ARBA00004651"/>
    </source>
</evidence>
<evidence type="ECO:0000256" key="7">
    <source>
        <dbReference type="ARBA" id="ARBA00038151"/>
    </source>
</evidence>
<dbReference type="InterPro" id="IPR000390">
    <property type="entry name" value="Small_drug/metabolite_transptr"/>
</dbReference>
<name>A0ABY9NKJ9_9PSED</name>
<dbReference type="PANTHER" id="PTHR30561">
    <property type="entry name" value="SMR FAMILY PROTON-DEPENDENT DRUG EFFLUX TRANSPORTER SUGE"/>
    <property type="match status" value="1"/>
</dbReference>
<evidence type="ECO:0000256" key="6">
    <source>
        <dbReference type="ARBA" id="ARBA00023136"/>
    </source>
</evidence>
<keyword evidence="6 10" id="KW-0472">Membrane</keyword>
<organism evidence="11 12">
    <name type="scientific">Pseudomonas piscis</name>
    <dbReference type="NCBI Taxonomy" id="2614538"/>
    <lineage>
        <taxon>Bacteria</taxon>
        <taxon>Pseudomonadati</taxon>
        <taxon>Pseudomonadota</taxon>
        <taxon>Gammaproteobacteria</taxon>
        <taxon>Pseudomonadales</taxon>
        <taxon>Pseudomonadaceae</taxon>
        <taxon>Pseudomonas</taxon>
    </lineage>
</organism>
<feature type="transmembrane region" description="Helical" evidence="10">
    <location>
        <begin position="84"/>
        <end position="100"/>
    </location>
</feature>
<evidence type="ECO:0000313" key="12">
    <source>
        <dbReference type="Proteomes" id="UP001237292"/>
    </source>
</evidence>
<evidence type="ECO:0000256" key="10">
    <source>
        <dbReference type="SAM" id="Phobius"/>
    </source>
</evidence>
<dbReference type="Gene3D" id="1.10.3730.20">
    <property type="match status" value="1"/>
</dbReference>
<evidence type="ECO:0000256" key="9">
    <source>
        <dbReference type="RuleBase" id="RU003942"/>
    </source>
</evidence>